<protein>
    <submittedName>
        <fullName evidence="2">Uncharacterized protein</fullName>
    </submittedName>
</protein>
<gene>
    <name evidence="2" type="ORF">EEI45_07000</name>
</gene>
<sequence length="293" mass="33067">MSKYDEILNELVYQIDDVVYNFYSESNEIIATKNGQERLLTFRDKTLNTINDMNVRSLEIIASFKDSQLIQERAEHLLVKNKDIVDSALEVLRAAPERNEFFDDLGNLASGIFESAKTTFQKVEESETFDRLKVGALSGLKKMQKGLDDLSKHPSVVKSTDIVKEKTKEAVDAGAQIVKDTTKNVTDWVSEQELKAKAEKVSKEVHAGAETVKVKVQDGAEKVADFVEETVETKAQEFEEDAFSFLDTLEEELDQVSKDAESMIESSNIVEAAEKQVRELDKKLDEVKEDEEV</sequence>
<keyword evidence="3" id="KW-1185">Reference proteome</keyword>
<accession>A0A3Q8S313</accession>
<reference evidence="2 3" key="1">
    <citation type="journal article" date="2020" name="Int. J. Syst. Evol. Microbiol.">
        <title>Description of Erysipelothrix piscisicarius sp. nov., an emergent fish pathogen, and assessment of virulence using a tiger barb (Puntigrus tetrazona) infection model.</title>
        <authorList>
            <person name="Pomaranski E.K."/>
            <person name="Griffin M.J."/>
            <person name="Camus A.C."/>
            <person name="Armwood A.R."/>
            <person name="Shelley J."/>
            <person name="Waldbieser G.C."/>
            <person name="LaFrentz B.R."/>
            <person name="Garcia J.C."/>
            <person name="Yanong R."/>
            <person name="Soto E."/>
        </authorList>
    </citation>
    <scope>NUCLEOTIDE SEQUENCE [LARGE SCALE GENOMIC DNA]</scope>
    <source>
        <strain evidence="2 3">15TAL0474</strain>
    </source>
</reference>
<feature type="coiled-coil region" evidence="1">
    <location>
        <begin position="246"/>
        <end position="290"/>
    </location>
</feature>
<dbReference type="Proteomes" id="UP000278804">
    <property type="component" value="Chromosome"/>
</dbReference>
<dbReference type="RefSeq" id="WP_125164674.1">
    <property type="nucleotide sequence ID" value="NZ_CP034234.1"/>
</dbReference>
<dbReference type="AlphaFoldDB" id="A0A3Q8S313"/>
<name>A0A3Q8S313_9FIRM</name>
<keyword evidence="1" id="KW-0175">Coiled coil</keyword>
<dbReference type="KEGG" id="eri:EEI45_07000"/>
<evidence type="ECO:0000256" key="1">
    <source>
        <dbReference type="SAM" id="Coils"/>
    </source>
</evidence>
<evidence type="ECO:0000313" key="3">
    <source>
        <dbReference type="Proteomes" id="UP000278804"/>
    </source>
</evidence>
<dbReference type="EMBL" id="CP034234">
    <property type="protein sequence ID" value="AZK44505.1"/>
    <property type="molecule type" value="Genomic_DNA"/>
</dbReference>
<evidence type="ECO:0000313" key="2">
    <source>
        <dbReference type="EMBL" id="AZK44505.1"/>
    </source>
</evidence>
<organism evidence="2 3">
    <name type="scientific">Erysipelothrix piscisicarius</name>
    <dbReference type="NCBI Taxonomy" id="2485784"/>
    <lineage>
        <taxon>Bacteria</taxon>
        <taxon>Bacillati</taxon>
        <taxon>Bacillota</taxon>
        <taxon>Erysipelotrichia</taxon>
        <taxon>Erysipelotrichales</taxon>
        <taxon>Erysipelotrichaceae</taxon>
        <taxon>Erysipelothrix</taxon>
    </lineage>
</organism>
<proteinExistence type="predicted"/>